<dbReference type="PROSITE" id="PS50293">
    <property type="entry name" value="TPR_REGION"/>
    <property type="match status" value="1"/>
</dbReference>
<keyword evidence="7" id="KW-0677">Repeat</keyword>
<dbReference type="GO" id="GO:0005829">
    <property type="term" value="C:cytosol"/>
    <property type="evidence" value="ECO:0007669"/>
    <property type="project" value="UniProtKB-SubCell"/>
</dbReference>
<evidence type="ECO:0000256" key="4">
    <source>
        <dbReference type="ARBA" id="ARBA00010999"/>
    </source>
</evidence>
<dbReference type="PROSITE" id="PS50837">
    <property type="entry name" value="NACHT"/>
    <property type="match status" value="1"/>
</dbReference>
<dbReference type="InterPro" id="IPR000906">
    <property type="entry name" value="ZU5_dom"/>
</dbReference>
<name>A0A7D9L7Y0_PARCT</name>
<keyword evidence="12" id="KW-0234">DNA repair</keyword>
<proteinExistence type="inferred from homology"/>
<dbReference type="OrthoDB" id="120976at2759"/>
<dbReference type="PANTHER" id="PTHR45690:SF19">
    <property type="entry name" value="NACHT, LRR AND PYD DOMAINS-CONTAINING PROTEIN 3"/>
    <property type="match status" value="1"/>
</dbReference>
<keyword evidence="16" id="KW-1185">Reference proteome</keyword>
<sequence length="1588" mass="181131">MNLKDIHTVKDCLAPRIFSIVAYVCAIVHFLCGLIFAAVTAALRASENAGKFSCSVDATYKKQVDQACLARYDQVYNSPLPLYGFILLSTGLSVLVSVIYSLLVWSFFKGIKSSYETSRFFGMVRVVDSVLFYRYFFHLVVRSFLGITFTVLQQIYFYPNGFDSKFSCNLPQTEVTSNVTSRNLNSASVTVNCENATASEKRLWGIIVSLINVIVALIMLGEAIDLFSRKRIIIRRYRHKHGWCDDSEIFLDDNVSNSYNVPGESEPLTIIINNPPHCRTQDYSTLDSVTQACGAVSDSVQDSRNQDTPDSIAQECTTMDNDIQDSGIEDRIDVYKKQVLDPFRDPDIIYGPNATINDLYIDVVIHTKRARHYFPEEMERHEIYDVYMKVPPYSICLERIDELFYPNKDTKEEFPRSILAIGRPGIGKTVLTQKILHNWANEIDEYYSDKIAFFFKFRWFNENINKLTNISLKKFLQFGTGLSEENFERIYEEIAKKPQKAIIIFDGLNEYHGNPISCLDQSRIIPNDPDTGTSAMSLFIKLVLGDLLKGATVVVTSRPTADDFYSRLDFDRNVEIIGFTSNKIKEYVSRFCGNNNTSDLKTKIWNHIKSSSELLNLCYIPVNCFIVCVTLSGCLSDPRNETDALPTTLTELYQTATDHFEKYHHRNVDRNEALKKLQQLAFLGMKIGQLVFNQVLFDEEMKTSGLLNSLSNPIFPQQAQFCFIHLTIQEFLAARHVTETFAPPEIKKFISDHLKSGKWHLVLQFIAGLLGKRIKNFDREYKDCIFAFAESFEVTDGGIEVHYHEVFIMKSLREADDEEITKEVCEATALNDSVKLFTHPRFCNLSTSEWAAVTFVCKHMKKLANLTLFGWDTDCFPEVLGLLQKRCLNQLELYERYDHVLADEIEQVFSALMELNCTFHHEHTKLTSLTLGRFRMTETSLPIMCKFFENEHASQLEQLTLIFIGIYSHEISKLCEVLNNGHCPNLTCFDLGNNPIRDEGAMVLCDTLTNGLRKLNSLDVSWCELTDRCIPTLVKALQDERCQLTDLSMGYNAIGDEGVGMLFEDALTKDHCKLTKLDLRDCSLTDECIPILCEALRDERCKLTKLWLRSNKFTENGWKFLRHITNYKSCKARGLQIEEPLDQDFKEGHRTHAQESSPELQASSSQVRDAVDENYDADTIKTSNTSGDAHLQDETVDNVTQTDIENRSIYDDKIASAEQLLILEISHETEGRSKEAIKSYEQAVQIRDETDRNDIKSKAYQHLGNVFYETSEYKKAIEFYQKAHEISPDLEAEDKILQKEAYTNLGAVHYKSCNFDAAVKSYLKVKEISHDLGERKEEANACLMLGDTFQELKQHEEAIESYRTILNISEELEDKKMQKVAMRRLAASYLMASICYKDCDYDKAIELRKKAIEWNEKTLDILGTEPSDHLLHEKAFTGLGIDWFNRGDTEKAMESIHEAQNVAKNTDTVVSFLSFASFTVNKQGQSVSFPAASAFFQFPAEAVANAVPIRLSCIRHQKCKVKPKNGDVFCSSIVKMEPEGYRFNKPVTVLLSHCAAQDGAYADYYDLTIQKLGKECEDLETEQLGKSE</sequence>
<evidence type="ECO:0000256" key="3">
    <source>
        <dbReference type="ARBA" id="ARBA00008665"/>
    </source>
</evidence>
<evidence type="ECO:0000256" key="13">
    <source>
        <dbReference type="SAM" id="MobiDB-lite"/>
    </source>
</evidence>
<evidence type="ECO:0000256" key="6">
    <source>
        <dbReference type="ARBA" id="ARBA00022490"/>
    </source>
</evidence>
<gene>
    <name evidence="15" type="ORF">PACLA_8A050256</name>
</gene>
<keyword evidence="6" id="KW-0963">Cytoplasm</keyword>
<keyword evidence="8" id="KW-0547">Nucleotide-binding</keyword>
<evidence type="ECO:0000256" key="12">
    <source>
        <dbReference type="ARBA" id="ARBA00023204"/>
    </source>
</evidence>
<dbReference type="SUPFAM" id="SSF48452">
    <property type="entry name" value="TPR-like"/>
    <property type="match status" value="1"/>
</dbReference>
<comment type="similarity">
    <text evidence="3">Belongs to the NLRP family.</text>
</comment>
<keyword evidence="9" id="KW-0227">DNA damage</keyword>
<evidence type="ECO:0000256" key="9">
    <source>
        <dbReference type="ARBA" id="ARBA00022763"/>
    </source>
</evidence>
<keyword evidence="14" id="KW-0472">Membrane</keyword>
<dbReference type="Gene3D" id="3.40.50.300">
    <property type="entry name" value="P-loop containing nucleotide triphosphate hydrolases"/>
    <property type="match status" value="1"/>
</dbReference>
<accession>A0A7D9L7Y0</accession>
<dbReference type="Gene3D" id="1.20.1440.80">
    <property type="entry name" value="Gap junction channel protein cysteine-rich domain"/>
    <property type="match status" value="1"/>
</dbReference>
<evidence type="ECO:0000313" key="16">
    <source>
        <dbReference type="Proteomes" id="UP001152795"/>
    </source>
</evidence>
<dbReference type="PROSITE" id="PS50005">
    <property type="entry name" value="TPR"/>
    <property type="match status" value="3"/>
</dbReference>
<dbReference type="Gene3D" id="2.60.220.30">
    <property type="match status" value="1"/>
</dbReference>
<dbReference type="SMART" id="SM00368">
    <property type="entry name" value="LRR_RI"/>
    <property type="match status" value="5"/>
</dbReference>
<keyword evidence="5" id="KW-0158">Chromosome</keyword>
<feature type="transmembrane region" description="Helical" evidence="14">
    <location>
        <begin position="82"/>
        <end position="108"/>
    </location>
</feature>
<evidence type="ECO:0000256" key="7">
    <source>
        <dbReference type="ARBA" id="ARBA00022737"/>
    </source>
</evidence>
<dbReference type="Gene3D" id="1.25.40.10">
    <property type="entry name" value="Tetratricopeptide repeat domain"/>
    <property type="match status" value="2"/>
</dbReference>
<evidence type="ECO:0000313" key="15">
    <source>
        <dbReference type="EMBL" id="CAB4026952.1"/>
    </source>
</evidence>
<dbReference type="InterPro" id="IPR027417">
    <property type="entry name" value="P-loop_NTPase"/>
</dbReference>
<dbReference type="SMART" id="SM00028">
    <property type="entry name" value="TPR"/>
    <property type="match status" value="6"/>
</dbReference>
<evidence type="ECO:0000256" key="5">
    <source>
        <dbReference type="ARBA" id="ARBA00022454"/>
    </source>
</evidence>
<dbReference type="InterPro" id="IPR011990">
    <property type="entry name" value="TPR-like_helical_dom_sf"/>
</dbReference>
<feature type="transmembrane region" description="Helical" evidence="14">
    <location>
        <begin position="20"/>
        <end position="43"/>
    </location>
</feature>
<comment type="caution">
    <text evidence="15">The sequence shown here is derived from an EMBL/GenBank/DDBJ whole genome shotgun (WGS) entry which is preliminary data.</text>
</comment>
<dbReference type="EMBL" id="CACRXK020014509">
    <property type="protein sequence ID" value="CAB4026952.1"/>
    <property type="molecule type" value="Genomic_DNA"/>
</dbReference>
<evidence type="ECO:0000256" key="10">
    <source>
        <dbReference type="ARBA" id="ARBA00022840"/>
    </source>
</evidence>
<keyword evidence="14" id="KW-0812">Transmembrane</keyword>
<dbReference type="InterPro" id="IPR001611">
    <property type="entry name" value="Leu-rich_rpt"/>
</dbReference>
<dbReference type="InterPro" id="IPR019734">
    <property type="entry name" value="TPR_rpt"/>
</dbReference>
<organism evidence="15 16">
    <name type="scientific">Paramuricea clavata</name>
    <name type="common">Red gorgonian</name>
    <name type="synonym">Violescent sea-whip</name>
    <dbReference type="NCBI Taxonomy" id="317549"/>
    <lineage>
        <taxon>Eukaryota</taxon>
        <taxon>Metazoa</taxon>
        <taxon>Cnidaria</taxon>
        <taxon>Anthozoa</taxon>
        <taxon>Octocorallia</taxon>
        <taxon>Malacalcyonacea</taxon>
        <taxon>Plexauridae</taxon>
        <taxon>Paramuricea</taxon>
    </lineage>
</organism>
<dbReference type="InterPro" id="IPR038359">
    <property type="entry name" value="Connexin_N_sf"/>
</dbReference>
<dbReference type="Pfam" id="PF05729">
    <property type="entry name" value="NACHT"/>
    <property type="match status" value="1"/>
</dbReference>
<keyword evidence="11" id="KW-0156">Chromatin regulator</keyword>
<dbReference type="GO" id="GO:0006281">
    <property type="term" value="P:DNA repair"/>
    <property type="evidence" value="ECO:0007669"/>
    <property type="project" value="UniProtKB-KW"/>
</dbReference>
<evidence type="ECO:0000256" key="14">
    <source>
        <dbReference type="SAM" id="Phobius"/>
    </source>
</evidence>
<keyword evidence="10" id="KW-0067">ATP-binding</keyword>
<dbReference type="GO" id="GO:0005524">
    <property type="term" value="F:ATP binding"/>
    <property type="evidence" value="ECO:0007669"/>
    <property type="project" value="UniProtKB-KW"/>
</dbReference>
<dbReference type="GO" id="GO:0006325">
    <property type="term" value="P:chromatin organization"/>
    <property type="evidence" value="ECO:0007669"/>
    <property type="project" value="UniProtKB-KW"/>
</dbReference>
<dbReference type="Gene3D" id="3.80.10.10">
    <property type="entry name" value="Ribonuclease Inhibitor"/>
    <property type="match status" value="1"/>
</dbReference>
<evidence type="ECO:0000256" key="2">
    <source>
        <dbReference type="ARBA" id="ARBA00004496"/>
    </source>
</evidence>
<dbReference type="PANTHER" id="PTHR45690">
    <property type="entry name" value="NACHT, LRR AND PYD DOMAINS-CONTAINING PROTEIN 12"/>
    <property type="match status" value="1"/>
</dbReference>
<evidence type="ECO:0000256" key="11">
    <source>
        <dbReference type="ARBA" id="ARBA00022853"/>
    </source>
</evidence>
<dbReference type="Proteomes" id="UP001152795">
    <property type="component" value="Unassembled WGS sequence"/>
</dbReference>
<dbReference type="InterPro" id="IPR007111">
    <property type="entry name" value="NACHT_NTPase"/>
</dbReference>
<feature type="non-terminal residue" evidence="15">
    <location>
        <position position="1588"/>
    </location>
</feature>
<evidence type="ECO:0000256" key="1">
    <source>
        <dbReference type="ARBA" id="ARBA00004286"/>
    </source>
</evidence>
<keyword evidence="14" id="KW-1133">Transmembrane helix</keyword>
<dbReference type="InterPro" id="IPR032675">
    <property type="entry name" value="LRR_dom_sf"/>
</dbReference>
<feature type="transmembrane region" description="Helical" evidence="14">
    <location>
        <begin position="204"/>
        <end position="228"/>
    </location>
</feature>
<feature type="compositionally biased region" description="Polar residues" evidence="13">
    <location>
        <begin position="1154"/>
        <end position="1167"/>
    </location>
</feature>
<dbReference type="PROSITE" id="PS51145">
    <property type="entry name" value="ZU5"/>
    <property type="match status" value="1"/>
</dbReference>
<reference evidence="15" key="1">
    <citation type="submission" date="2020-04" db="EMBL/GenBank/DDBJ databases">
        <authorList>
            <person name="Alioto T."/>
            <person name="Alioto T."/>
            <person name="Gomez Garrido J."/>
        </authorList>
    </citation>
    <scope>NUCLEOTIDE SEQUENCE</scope>
    <source>
        <strain evidence="15">A484AB</strain>
    </source>
</reference>
<dbReference type="SUPFAM" id="SSF52047">
    <property type="entry name" value="RNI-like"/>
    <property type="match status" value="1"/>
</dbReference>
<dbReference type="Pfam" id="PF00791">
    <property type="entry name" value="ZU5"/>
    <property type="match status" value="1"/>
</dbReference>
<dbReference type="InterPro" id="IPR050637">
    <property type="entry name" value="NLRP_innate_immun_reg"/>
</dbReference>
<dbReference type="SUPFAM" id="SSF52540">
    <property type="entry name" value="P-loop containing nucleoside triphosphate hydrolases"/>
    <property type="match status" value="1"/>
</dbReference>
<dbReference type="Pfam" id="PF13516">
    <property type="entry name" value="LRR_6"/>
    <property type="match status" value="4"/>
</dbReference>
<comment type="subcellular location">
    <subcellularLocation>
        <location evidence="1">Chromosome</location>
    </subcellularLocation>
    <subcellularLocation>
        <location evidence="2">Cytoplasm</location>
    </subcellularLocation>
</comment>
<feature type="region of interest" description="Disordered" evidence="13">
    <location>
        <begin position="1147"/>
        <end position="1169"/>
    </location>
</feature>
<dbReference type="GO" id="GO:0005694">
    <property type="term" value="C:chromosome"/>
    <property type="evidence" value="ECO:0007669"/>
    <property type="project" value="UniProtKB-SubCell"/>
</dbReference>
<comment type="similarity">
    <text evidence="4">Belongs to the Tonsoku family.</text>
</comment>
<dbReference type="Pfam" id="PF13424">
    <property type="entry name" value="TPR_12"/>
    <property type="match status" value="2"/>
</dbReference>
<evidence type="ECO:0000256" key="8">
    <source>
        <dbReference type="ARBA" id="ARBA00022741"/>
    </source>
</evidence>
<protein>
    <submittedName>
        <fullName evidence="15">NACHT, LRR and PYD domains-containing 14-like</fullName>
    </submittedName>
</protein>